<proteinExistence type="inferred from homology"/>
<dbReference type="GO" id="GO:0004844">
    <property type="term" value="F:uracil DNA N-glycosylase activity"/>
    <property type="evidence" value="ECO:0007669"/>
    <property type="project" value="UniProtKB-UniRule"/>
</dbReference>
<dbReference type="HAMAP" id="MF_00148">
    <property type="entry name" value="UDG"/>
    <property type="match status" value="1"/>
</dbReference>
<dbReference type="SMART" id="SM00986">
    <property type="entry name" value="UDG"/>
    <property type="match status" value="1"/>
</dbReference>
<reference evidence="13" key="1">
    <citation type="journal article" date="2013" name="Extremophiles">
        <title>Proteinivorax tanatarense gen. nov., sp. nov., an anaerobic, haloalkaliphilic, proteolytic bacterium isolated from a decaying algal bloom, and proposal of Proteinivoraceae fam. nov.</title>
        <authorList>
            <person name="Kevbrin V."/>
            <person name="Boltyanskaya Y."/>
            <person name="Zhilina T."/>
            <person name="Kolganova T."/>
            <person name="Lavrentjeva E."/>
            <person name="Kuznetsov B."/>
        </authorList>
    </citation>
    <scope>NUCLEOTIDE SEQUENCE</scope>
    <source>
        <strain evidence="13">Z-910T</strain>
    </source>
</reference>
<dbReference type="SUPFAM" id="SSF52141">
    <property type="entry name" value="Uracil-DNA glycosylase-like"/>
    <property type="match status" value="1"/>
</dbReference>
<comment type="subcellular location">
    <subcellularLocation>
        <location evidence="9">Cytoplasm</location>
    </subcellularLocation>
</comment>
<feature type="active site" description="Proton acceptor" evidence="9 10">
    <location>
        <position position="64"/>
    </location>
</feature>
<dbReference type="PANTHER" id="PTHR11264:SF0">
    <property type="entry name" value="URACIL-DNA GLYCOSYLASE"/>
    <property type="match status" value="1"/>
</dbReference>
<keyword evidence="7 9" id="KW-0378">Hydrolase</keyword>
<evidence type="ECO:0000256" key="4">
    <source>
        <dbReference type="ARBA" id="ARBA00012030"/>
    </source>
</evidence>
<evidence type="ECO:0000256" key="11">
    <source>
        <dbReference type="RuleBase" id="RU003780"/>
    </source>
</evidence>
<dbReference type="PROSITE" id="PS00130">
    <property type="entry name" value="U_DNA_GLYCOSYLASE"/>
    <property type="match status" value="1"/>
</dbReference>
<gene>
    <name evidence="9" type="primary">ung</name>
    <name evidence="13" type="ORF">PRVXT_002755</name>
</gene>
<dbReference type="AlphaFoldDB" id="A0AAU7VLG5"/>
<dbReference type="NCBIfam" id="TIGR00628">
    <property type="entry name" value="ung"/>
    <property type="match status" value="1"/>
</dbReference>
<evidence type="ECO:0000256" key="3">
    <source>
        <dbReference type="ARBA" id="ARBA00008184"/>
    </source>
</evidence>
<evidence type="ECO:0000259" key="12">
    <source>
        <dbReference type="SMART" id="SM00986"/>
    </source>
</evidence>
<dbReference type="InterPro" id="IPR005122">
    <property type="entry name" value="Uracil-DNA_glycosylase-like"/>
</dbReference>
<dbReference type="CDD" id="cd10027">
    <property type="entry name" value="UDG-F1-like"/>
    <property type="match status" value="1"/>
</dbReference>
<accession>A0AAU7VLG5</accession>
<dbReference type="PANTHER" id="PTHR11264">
    <property type="entry name" value="URACIL-DNA GLYCOSYLASE"/>
    <property type="match status" value="1"/>
</dbReference>
<comment type="catalytic activity">
    <reaction evidence="1 9 11">
        <text>Hydrolyzes single-stranded DNA or mismatched double-stranded DNA and polynucleotides, releasing free uracil.</text>
        <dbReference type="EC" id="3.2.2.27"/>
    </reaction>
</comment>
<dbReference type="Pfam" id="PF03167">
    <property type="entry name" value="UDG"/>
    <property type="match status" value="1"/>
</dbReference>
<dbReference type="InterPro" id="IPR002043">
    <property type="entry name" value="UDG_fam1"/>
</dbReference>
<comment type="similarity">
    <text evidence="3 9 11">Belongs to the uracil-DNA glycosylase (UDG) superfamily. UNG family.</text>
</comment>
<dbReference type="NCBIfam" id="NF003592">
    <property type="entry name" value="PRK05254.1-5"/>
    <property type="match status" value="1"/>
</dbReference>
<dbReference type="GO" id="GO:0097510">
    <property type="term" value="P:base-excision repair, AP site formation via deaminated base removal"/>
    <property type="evidence" value="ECO:0007669"/>
    <property type="project" value="TreeGrafter"/>
</dbReference>
<sequence length="229" mass="26468">MFSLHNDWAELLKEEQNKCYYKNLITFLKEEYKKNTIYPPPEQVFDAFNITKFSKTKVVILGQDPYHGHGQAHGLSFSVQPHVSIPPSLKNIYKELQRDLDISYPNHGCLIQWAKQGVLLLNSVLTVKKGQPNSHKNMGWEQFTDKAIHLLNEKSKPVVFVLWGKNAQLKKKLVTNSNHLILESPHPSPFSARRGFFGSAPFSKVNRFLLKNNELPIDWKITERNEVEM</sequence>
<evidence type="ECO:0000256" key="2">
    <source>
        <dbReference type="ARBA" id="ARBA00002631"/>
    </source>
</evidence>
<dbReference type="NCBIfam" id="NF003589">
    <property type="entry name" value="PRK05254.1-2"/>
    <property type="match status" value="1"/>
</dbReference>
<evidence type="ECO:0000256" key="10">
    <source>
        <dbReference type="PROSITE-ProRule" id="PRU10072"/>
    </source>
</evidence>
<name>A0AAU7VLG5_9FIRM</name>
<dbReference type="InterPro" id="IPR018085">
    <property type="entry name" value="Ura-DNA_Glyclase_AS"/>
</dbReference>
<evidence type="ECO:0000256" key="6">
    <source>
        <dbReference type="ARBA" id="ARBA00022763"/>
    </source>
</evidence>
<keyword evidence="13" id="KW-0326">Glycosidase</keyword>
<dbReference type="NCBIfam" id="NF003591">
    <property type="entry name" value="PRK05254.1-4"/>
    <property type="match status" value="1"/>
</dbReference>
<evidence type="ECO:0000313" key="13">
    <source>
        <dbReference type="EMBL" id="XBX74697.1"/>
    </source>
</evidence>
<reference evidence="13" key="2">
    <citation type="submission" date="2024-06" db="EMBL/GenBank/DDBJ databases">
        <authorList>
            <person name="Petrova K.O."/>
            <person name="Toshchakov S.V."/>
            <person name="Boltjanskaja Y.V."/>
            <person name="Kevbrin V."/>
        </authorList>
    </citation>
    <scope>NUCLEOTIDE SEQUENCE</scope>
    <source>
        <strain evidence="13">Z-910T</strain>
    </source>
</reference>
<dbReference type="SMART" id="SM00987">
    <property type="entry name" value="UreE_C"/>
    <property type="match status" value="1"/>
</dbReference>
<dbReference type="GO" id="GO:0005737">
    <property type="term" value="C:cytoplasm"/>
    <property type="evidence" value="ECO:0007669"/>
    <property type="project" value="UniProtKB-SubCell"/>
</dbReference>
<feature type="domain" description="Uracil-DNA glycosylase-like" evidence="12">
    <location>
        <begin position="49"/>
        <end position="209"/>
    </location>
</feature>
<comment type="function">
    <text evidence="2 9 11">Excises uracil residues from the DNA which can arise as a result of misincorporation of dUMP residues by DNA polymerase or due to deamination of cytosine.</text>
</comment>
<protein>
    <recommendedName>
        <fullName evidence="5 9">Uracil-DNA glycosylase</fullName>
        <shortName evidence="9">UDG</shortName>
        <ecNumber evidence="4 9">3.2.2.27</ecNumber>
    </recommendedName>
</protein>
<organism evidence="13">
    <name type="scientific">Proteinivorax tanatarense</name>
    <dbReference type="NCBI Taxonomy" id="1260629"/>
    <lineage>
        <taxon>Bacteria</taxon>
        <taxon>Bacillati</taxon>
        <taxon>Bacillota</taxon>
        <taxon>Clostridia</taxon>
        <taxon>Eubacteriales</taxon>
        <taxon>Proteinivoracaceae</taxon>
        <taxon>Proteinivorax</taxon>
    </lineage>
</organism>
<dbReference type="InterPro" id="IPR036895">
    <property type="entry name" value="Uracil-DNA_glycosylase-like_sf"/>
</dbReference>
<evidence type="ECO:0000256" key="7">
    <source>
        <dbReference type="ARBA" id="ARBA00022801"/>
    </source>
</evidence>
<dbReference type="NCBIfam" id="NF003588">
    <property type="entry name" value="PRK05254.1-1"/>
    <property type="match status" value="1"/>
</dbReference>
<dbReference type="EMBL" id="CP158367">
    <property type="protein sequence ID" value="XBX74697.1"/>
    <property type="molecule type" value="Genomic_DNA"/>
</dbReference>
<evidence type="ECO:0000256" key="8">
    <source>
        <dbReference type="ARBA" id="ARBA00023204"/>
    </source>
</evidence>
<dbReference type="FunFam" id="3.40.470.10:FF:000001">
    <property type="entry name" value="Uracil-DNA glycosylase"/>
    <property type="match status" value="1"/>
</dbReference>
<evidence type="ECO:0000256" key="5">
    <source>
        <dbReference type="ARBA" id="ARBA00018429"/>
    </source>
</evidence>
<evidence type="ECO:0000256" key="9">
    <source>
        <dbReference type="HAMAP-Rule" id="MF_00148"/>
    </source>
</evidence>
<dbReference type="RefSeq" id="WP_350343446.1">
    <property type="nucleotide sequence ID" value="NZ_CP158367.1"/>
</dbReference>
<dbReference type="EC" id="3.2.2.27" evidence="4 9"/>
<evidence type="ECO:0000256" key="1">
    <source>
        <dbReference type="ARBA" id="ARBA00001400"/>
    </source>
</evidence>
<keyword evidence="9" id="KW-0963">Cytoplasm</keyword>
<dbReference type="Gene3D" id="3.40.470.10">
    <property type="entry name" value="Uracil-DNA glycosylase-like domain"/>
    <property type="match status" value="1"/>
</dbReference>
<keyword evidence="8 9" id="KW-0234">DNA repair</keyword>
<keyword evidence="6 9" id="KW-0227">DNA damage</keyword>